<dbReference type="Gene3D" id="3.20.20.140">
    <property type="entry name" value="Metal-dependent hydrolases"/>
    <property type="match status" value="1"/>
</dbReference>
<dbReference type="GO" id="GO:0016810">
    <property type="term" value="F:hydrolase activity, acting on carbon-nitrogen (but not peptide) bonds"/>
    <property type="evidence" value="ECO:0007669"/>
    <property type="project" value="InterPro"/>
</dbReference>
<proteinExistence type="predicted"/>
<dbReference type="PANTHER" id="PTHR43135">
    <property type="entry name" value="ALPHA-D-RIBOSE 1-METHYLPHOSPHONATE 5-TRIPHOSPHATE DIPHOSPHATASE"/>
    <property type="match status" value="1"/>
</dbReference>
<dbReference type="OrthoDB" id="3514520at2"/>
<gene>
    <name evidence="2" type="ORF">C6N75_13250</name>
</gene>
<organism evidence="2 3">
    <name type="scientific">Streptomyces solincola</name>
    <dbReference type="NCBI Taxonomy" id="2100817"/>
    <lineage>
        <taxon>Bacteria</taxon>
        <taxon>Bacillati</taxon>
        <taxon>Actinomycetota</taxon>
        <taxon>Actinomycetes</taxon>
        <taxon>Kitasatosporales</taxon>
        <taxon>Streptomycetaceae</taxon>
        <taxon>Streptomyces</taxon>
    </lineage>
</organism>
<dbReference type="InterPro" id="IPR032466">
    <property type="entry name" value="Metal_Hydrolase"/>
</dbReference>
<feature type="domain" description="Amidohydrolase-related" evidence="1">
    <location>
        <begin position="53"/>
        <end position="386"/>
    </location>
</feature>
<protein>
    <submittedName>
        <fullName evidence="2">Amidohydrolase</fullName>
    </submittedName>
</protein>
<dbReference type="Proteomes" id="UP000239322">
    <property type="component" value="Unassembled WGS sequence"/>
</dbReference>
<accession>A0A2S9PWH1</accession>
<dbReference type="InterPro" id="IPR006680">
    <property type="entry name" value="Amidohydro-rel"/>
</dbReference>
<dbReference type="SUPFAM" id="SSF51556">
    <property type="entry name" value="Metallo-dependent hydrolases"/>
    <property type="match status" value="1"/>
</dbReference>
<dbReference type="InterPro" id="IPR011059">
    <property type="entry name" value="Metal-dep_hydrolase_composite"/>
</dbReference>
<dbReference type="PANTHER" id="PTHR43135:SF3">
    <property type="entry name" value="ALPHA-D-RIBOSE 1-METHYLPHOSPHONATE 5-TRIPHOSPHATE DIPHOSPHATASE"/>
    <property type="match status" value="1"/>
</dbReference>
<sequence length="397" mass="40561">MLITGGRVLTGSGACLEDGAVLVGGGAIAAVGPRRELEARTSPTTPRLDFTGTILPGLIDAHVHLVFDGGTDPVAALDAATDDDLLAAMRERAGRLLLSGVTTARDLGDRGCLALRLATEIADGRTPGPRLVAAGAPATTVGGHCHFLGGEVTGEAEIRALVRRNLAAGAGVVKAMVTGGGLTKDGPKIHESQFTPGELAALVDEAHRAGVPVAAHAHGAAGIEAAVEAGVDTIEHCTWMTEDGLDLREDVLRRIIDEGIAVCPTVSPHWRTLPRLFGEERARAMFDTVRRLAEAGTTLIAGTDAGVQRAGFDGLASALTFYAHLGLGHADILDMATTHAATALGLGGTTGKIAPGYRADLLVVDGDPLTDLAALTAVRAVFTAGRRHEPSPASSGA</sequence>
<evidence type="ECO:0000259" key="1">
    <source>
        <dbReference type="Pfam" id="PF01979"/>
    </source>
</evidence>
<comment type="caution">
    <text evidence="2">The sequence shown here is derived from an EMBL/GenBank/DDBJ whole genome shotgun (WGS) entry which is preliminary data.</text>
</comment>
<dbReference type="Pfam" id="PF01979">
    <property type="entry name" value="Amidohydro_1"/>
    <property type="match status" value="1"/>
</dbReference>
<reference evidence="2 3" key="1">
    <citation type="submission" date="2018-03" db="EMBL/GenBank/DDBJ databases">
        <title>Novel Streptomyces sp. from soil.</title>
        <authorList>
            <person name="Tan G.Y.A."/>
            <person name="Lee Z.Y."/>
        </authorList>
    </citation>
    <scope>NUCLEOTIDE SEQUENCE [LARGE SCALE GENOMIC DNA]</scope>
    <source>
        <strain evidence="2 3">ST5x</strain>
    </source>
</reference>
<keyword evidence="2" id="KW-0378">Hydrolase</keyword>
<keyword evidence="3" id="KW-1185">Reference proteome</keyword>
<dbReference type="Gene3D" id="2.30.40.10">
    <property type="entry name" value="Urease, subunit C, domain 1"/>
    <property type="match status" value="1"/>
</dbReference>
<dbReference type="AlphaFoldDB" id="A0A2S9PWH1"/>
<dbReference type="RefSeq" id="WP_105869085.1">
    <property type="nucleotide sequence ID" value="NZ_PVLV01000178.1"/>
</dbReference>
<evidence type="ECO:0000313" key="2">
    <source>
        <dbReference type="EMBL" id="PRH78758.1"/>
    </source>
</evidence>
<evidence type="ECO:0000313" key="3">
    <source>
        <dbReference type="Proteomes" id="UP000239322"/>
    </source>
</evidence>
<dbReference type="InterPro" id="IPR051781">
    <property type="entry name" value="Metallo-dep_Hydrolase"/>
</dbReference>
<dbReference type="SUPFAM" id="SSF51338">
    <property type="entry name" value="Composite domain of metallo-dependent hydrolases"/>
    <property type="match status" value="2"/>
</dbReference>
<dbReference type="EMBL" id="PVLV01000178">
    <property type="protein sequence ID" value="PRH78758.1"/>
    <property type="molecule type" value="Genomic_DNA"/>
</dbReference>
<name>A0A2S9PWH1_9ACTN</name>